<protein>
    <submittedName>
        <fullName evidence="1">Uncharacterized protein</fullName>
    </submittedName>
</protein>
<evidence type="ECO:0000313" key="1">
    <source>
        <dbReference type="EMBL" id="MBA0620288.1"/>
    </source>
</evidence>
<accession>A0A7J8S2E7</accession>
<dbReference type="AlphaFoldDB" id="A0A7J8S2E7"/>
<keyword evidence="2" id="KW-1185">Reference proteome</keyword>
<dbReference type="EMBL" id="JABFAC010000008">
    <property type="protein sequence ID" value="MBA0620288.1"/>
    <property type="molecule type" value="Genomic_DNA"/>
</dbReference>
<dbReference type="Proteomes" id="UP000593561">
    <property type="component" value="Unassembled WGS sequence"/>
</dbReference>
<name>A0A7J8S2E7_GOSDV</name>
<proteinExistence type="predicted"/>
<reference evidence="1 2" key="1">
    <citation type="journal article" date="2019" name="Genome Biol. Evol.">
        <title>Insights into the evolution of the New World diploid cottons (Gossypium, subgenus Houzingenia) based on genome sequencing.</title>
        <authorList>
            <person name="Grover C.E."/>
            <person name="Arick M.A. 2nd"/>
            <person name="Thrash A."/>
            <person name="Conover J.L."/>
            <person name="Sanders W.S."/>
            <person name="Peterson D.G."/>
            <person name="Frelichowski J.E."/>
            <person name="Scheffler J.A."/>
            <person name="Scheffler B.E."/>
            <person name="Wendel J.F."/>
        </authorList>
    </citation>
    <scope>NUCLEOTIDE SEQUENCE [LARGE SCALE GENOMIC DNA]</scope>
    <source>
        <strain evidence="1">27</strain>
        <tissue evidence="1">Leaf</tissue>
    </source>
</reference>
<evidence type="ECO:0000313" key="2">
    <source>
        <dbReference type="Proteomes" id="UP000593561"/>
    </source>
</evidence>
<organism evidence="1 2">
    <name type="scientific">Gossypium davidsonii</name>
    <name type="common">Davidson's cotton</name>
    <name type="synonym">Gossypium klotzschianum subsp. davidsonii</name>
    <dbReference type="NCBI Taxonomy" id="34287"/>
    <lineage>
        <taxon>Eukaryota</taxon>
        <taxon>Viridiplantae</taxon>
        <taxon>Streptophyta</taxon>
        <taxon>Embryophyta</taxon>
        <taxon>Tracheophyta</taxon>
        <taxon>Spermatophyta</taxon>
        <taxon>Magnoliopsida</taxon>
        <taxon>eudicotyledons</taxon>
        <taxon>Gunneridae</taxon>
        <taxon>Pentapetalae</taxon>
        <taxon>rosids</taxon>
        <taxon>malvids</taxon>
        <taxon>Malvales</taxon>
        <taxon>Malvaceae</taxon>
        <taxon>Malvoideae</taxon>
        <taxon>Gossypium</taxon>
    </lineage>
</organism>
<sequence>MMAILVQIGLKKIVTGKSLKIYGIVGGIDGKYLIRIVEKVRNSLCD</sequence>
<comment type="caution">
    <text evidence="1">The sequence shown here is derived from an EMBL/GenBank/DDBJ whole genome shotgun (WGS) entry which is preliminary data.</text>
</comment>
<gene>
    <name evidence="1" type="ORF">Godav_006038</name>
</gene>